<dbReference type="AlphaFoldDB" id="A0A381RWA4"/>
<dbReference type="Pfam" id="PF13435">
    <property type="entry name" value="Cytochrome_C554"/>
    <property type="match status" value="1"/>
</dbReference>
<dbReference type="InterPro" id="IPR036280">
    <property type="entry name" value="Multihaem_cyt_sf"/>
</dbReference>
<accession>A0A381RWA4</accession>
<evidence type="ECO:0000313" key="3">
    <source>
        <dbReference type="EMBL" id="SUZ93203.1"/>
    </source>
</evidence>
<proteinExistence type="predicted"/>
<dbReference type="Gene3D" id="1.10.1130.10">
    <property type="entry name" value="Flavocytochrome C3, Chain A"/>
    <property type="match status" value="1"/>
</dbReference>
<feature type="domain" description="Cytochrome c-552/4" evidence="2">
    <location>
        <begin position="97"/>
        <end position="176"/>
    </location>
</feature>
<keyword evidence="1" id="KW-0812">Transmembrane</keyword>
<gene>
    <name evidence="3" type="ORF">METZ01_LOCUS46057</name>
</gene>
<feature type="transmembrane region" description="Helical" evidence="1">
    <location>
        <begin position="12"/>
        <end position="29"/>
    </location>
</feature>
<dbReference type="InterPro" id="IPR023155">
    <property type="entry name" value="Cyt_c-552/4"/>
</dbReference>
<dbReference type="SUPFAM" id="SSF48695">
    <property type="entry name" value="Multiheme cytochromes"/>
    <property type="match status" value="1"/>
</dbReference>
<keyword evidence="1" id="KW-1133">Transmembrane helix</keyword>
<evidence type="ECO:0000259" key="2">
    <source>
        <dbReference type="Pfam" id="PF13435"/>
    </source>
</evidence>
<protein>
    <recommendedName>
        <fullName evidence="2">Cytochrome c-552/4 domain-containing protein</fullName>
    </recommendedName>
</protein>
<sequence length="321" mass="35617">MVTGVTGFGQLILGFHIITSLIFIIFAFQLLSFDFIKFIFVTGALFIIIVIAGVRDWRATDQEYKIANFSPSPGSTQSGNYITAAKINRSARCGTSGCHPDIYQQWSQSAHRFSSFNNPFYKASVDYLLSTSDTTTVRWCGSCHDPVMLYSGLMVGTPDVDLPEAHAGITCEICHGIIDIPDITGNANYVLDSPIEYPFSHSKGMLAAVNRMLIRTKPEAHRKAMLQPLHKSETFCATCHKVSLDVPINHYKWLRGQDEYDAWQASGVSYNAVAAFYNPPQSLTCQSCHMALEKSNDRGNDYRKVFGHFFPAANTALPSLT</sequence>
<reference evidence="3" key="1">
    <citation type="submission" date="2018-05" db="EMBL/GenBank/DDBJ databases">
        <authorList>
            <person name="Lanie J.A."/>
            <person name="Ng W.-L."/>
            <person name="Kazmierczak K.M."/>
            <person name="Andrzejewski T.M."/>
            <person name="Davidsen T.M."/>
            <person name="Wayne K.J."/>
            <person name="Tettelin H."/>
            <person name="Glass J.I."/>
            <person name="Rusch D."/>
            <person name="Podicherti R."/>
            <person name="Tsui H.-C.T."/>
            <person name="Winkler M.E."/>
        </authorList>
    </citation>
    <scope>NUCLEOTIDE SEQUENCE</scope>
</reference>
<feature type="non-terminal residue" evidence="3">
    <location>
        <position position="1"/>
    </location>
</feature>
<feature type="transmembrane region" description="Helical" evidence="1">
    <location>
        <begin position="35"/>
        <end position="54"/>
    </location>
</feature>
<evidence type="ECO:0000256" key="1">
    <source>
        <dbReference type="SAM" id="Phobius"/>
    </source>
</evidence>
<name>A0A381RWA4_9ZZZZ</name>
<dbReference type="EMBL" id="UINC01002127">
    <property type="protein sequence ID" value="SUZ93203.1"/>
    <property type="molecule type" value="Genomic_DNA"/>
</dbReference>
<keyword evidence="1" id="KW-0472">Membrane</keyword>
<organism evidence="3">
    <name type="scientific">marine metagenome</name>
    <dbReference type="NCBI Taxonomy" id="408172"/>
    <lineage>
        <taxon>unclassified sequences</taxon>
        <taxon>metagenomes</taxon>
        <taxon>ecological metagenomes</taxon>
    </lineage>
</organism>
<feature type="non-terminal residue" evidence="3">
    <location>
        <position position="321"/>
    </location>
</feature>